<dbReference type="STRING" id="1391653.AKJ08_2605"/>
<organism evidence="1 2">
    <name type="scientific">Vulgatibacter incomptus</name>
    <dbReference type="NCBI Taxonomy" id="1391653"/>
    <lineage>
        <taxon>Bacteria</taxon>
        <taxon>Pseudomonadati</taxon>
        <taxon>Myxococcota</taxon>
        <taxon>Myxococcia</taxon>
        <taxon>Myxococcales</taxon>
        <taxon>Cystobacterineae</taxon>
        <taxon>Vulgatibacteraceae</taxon>
        <taxon>Vulgatibacter</taxon>
    </lineage>
</organism>
<keyword evidence="2" id="KW-1185">Reference proteome</keyword>
<dbReference type="KEGG" id="vin:AKJ08_2605"/>
<proteinExistence type="predicted"/>
<dbReference type="InterPro" id="IPR011989">
    <property type="entry name" value="ARM-like"/>
</dbReference>
<dbReference type="InterPro" id="IPR016024">
    <property type="entry name" value="ARM-type_fold"/>
</dbReference>
<protein>
    <submittedName>
        <fullName evidence="1">TolA protein</fullName>
    </submittedName>
</protein>
<sequence>MSSAAERALAERLAAELSDGPEAFRVRSAARLVEVAGELAVPAIANVLGSVNVRTRAALVELLGRAGGALAFDTVRGLQRDPDASIRAAAVDAAVRLSGDDPRALEIVLLDAIDDPDPRVRRRAALGAASARGIDPGPILAPLLSDEDKQGRRLAAIALGSTRDPDAALALIDSLLDVEETVRSAASASAEQLFGPDAAGIAELPELQRGRAAARLRARVAANLWRLAPEGVLTAREEIAASSFARGGSDAGILADEEVASVVADLADAAGLADILAYEAAMAASSAAQELRSGALDAEPAEIEVALAAEGSRDAEDVVETAGAIEPETVLEAEAEAAFEAEGALEASAVPEASAAPEADVALEVEAALEADVVPAPEAARDAAGALETAAAYESGAALEAEFEGEPASPAGGDEPAFDAIEALLLAALRGMEDSALAAELGYSPLALVPVIEEHLAAGRIVRRGRKLFLP</sequence>
<dbReference type="Gene3D" id="1.25.10.10">
    <property type="entry name" value="Leucine-rich Repeat Variant"/>
    <property type="match status" value="2"/>
</dbReference>
<reference evidence="1 2" key="1">
    <citation type="submission" date="2015-08" db="EMBL/GenBank/DDBJ databases">
        <authorList>
            <person name="Babu N.S."/>
            <person name="Beckwith C.J."/>
            <person name="Beseler K.G."/>
            <person name="Brison A."/>
            <person name="Carone J.V."/>
            <person name="Caskin T.P."/>
            <person name="Diamond M."/>
            <person name="Durham M.E."/>
            <person name="Foxe J.M."/>
            <person name="Go M."/>
            <person name="Henderson B.A."/>
            <person name="Jones I.B."/>
            <person name="McGettigan J.A."/>
            <person name="Micheletti S.J."/>
            <person name="Nasrallah M.E."/>
            <person name="Ortiz D."/>
            <person name="Piller C.R."/>
            <person name="Privatt S.R."/>
            <person name="Schneider S.L."/>
            <person name="Sharp S."/>
            <person name="Smith T.C."/>
            <person name="Stanton J.D."/>
            <person name="Ullery H.E."/>
            <person name="Wilson R.J."/>
            <person name="Serrano M.G."/>
            <person name="Buck G."/>
            <person name="Lee V."/>
            <person name="Wang Y."/>
            <person name="Carvalho R."/>
            <person name="Voegtly L."/>
            <person name="Shi R."/>
            <person name="Duckworth R."/>
            <person name="Johnson A."/>
            <person name="Loviza R."/>
            <person name="Walstead R."/>
            <person name="Shah Z."/>
            <person name="Kiflezghi M."/>
            <person name="Wade K."/>
            <person name="Ball S.L."/>
            <person name="Bradley K.W."/>
            <person name="Asai D.J."/>
            <person name="Bowman C.A."/>
            <person name="Russell D.A."/>
            <person name="Pope W.H."/>
            <person name="Jacobs-Sera D."/>
            <person name="Hendrix R.W."/>
            <person name="Hatfull G.F."/>
        </authorList>
    </citation>
    <scope>NUCLEOTIDE SEQUENCE [LARGE SCALE GENOMIC DNA]</scope>
    <source>
        <strain evidence="1 2">DSM 27710</strain>
    </source>
</reference>
<dbReference type="EMBL" id="CP012332">
    <property type="protein sequence ID" value="AKU92218.1"/>
    <property type="molecule type" value="Genomic_DNA"/>
</dbReference>
<accession>A0A0K1PFB8</accession>
<evidence type="ECO:0000313" key="2">
    <source>
        <dbReference type="Proteomes" id="UP000055590"/>
    </source>
</evidence>
<dbReference type="Pfam" id="PF13646">
    <property type="entry name" value="HEAT_2"/>
    <property type="match status" value="1"/>
</dbReference>
<evidence type="ECO:0000313" key="1">
    <source>
        <dbReference type="EMBL" id="AKU92218.1"/>
    </source>
</evidence>
<dbReference type="AlphaFoldDB" id="A0A0K1PFB8"/>
<gene>
    <name evidence="1" type="ORF">AKJ08_2605</name>
</gene>
<name>A0A0K1PFB8_9BACT</name>
<dbReference type="SUPFAM" id="SSF48371">
    <property type="entry name" value="ARM repeat"/>
    <property type="match status" value="1"/>
</dbReference>
<dbReference type="Proteomes" id="UP000055590">
    <property type="component" value="Chromosome"/>
</dbReference>